<reference evidence="1" key="1">
    <citation type="submission" date="2018-02" db="EMBL/GenBank/DDBJ databases">
        <title>Rhizophora mucronata_Transcriptome.</title>
        <authorList>
            <person name="Meera S.P."/>
            <person name="Sreeshan A."/>
            <person name="Augustine A."/>
        </authorList>
    </citation>
    <scope>NUCLEOTIDE SEQUENCE</scope>
    <source>
        <tissue evidence="1">Leaf</tissue>
    </source>
</reference>
<dbReference type="AlphaFoldDB" id="A0A2P2PPT3"/>
<dbReference type="EMBL" id="GGEC01076217">
    <property type="protein sequence ID" value="MBX56701.1"/>
    <property type="molecule type" value="Transcribed_RNA"/>
</dbReference>
<accession>A0A2P2PPT3</accession>
<name>A0A2P2PPT3_RHIMU</name>
<proteinExistence type="predicted"/>
<sequence length="43" mass="5312">MEYYTLLLKIFNVTAHITRRKFSKNAKILGIIRRFKEKYSWMC</sequence>
<evidence type="ECO:0000313" key="1">
    <source>
        <dbReference type="EMBL" id="MBX56701.1"/>
    </source>
</evidence>
<protein>
    <submittedName>
        <fullName evidence="1">Uncharacterized protein</fullName>
    </submittedName>
</protein>
<organism evidence="1">
    <name type="scientific">Rhizophora mucronata</name>
    <name type="common">Asiatic mangrove</name>
    <dbReference type="NCBI Taxonomy" id="61149"/>
    <lineage>
        <taxon>Eukaryota</taxon>
        <taxon>Viridiplantae</taxon>
        <taxon>Streptophyta</taxon>
        <taxon>Embryophyta</taxon>
        <taxon>Tracheophyta</taxon>
        <taxon>Spermatophyta</taxon>
        <taxon>Magnoliopsida</taxon>
        <taxon>eudicotyledons</taxon>
        <taxon>Gunneridae</taxon>
        <taxon>Pentapetalae</taxon>
        <taxon>rosids</taxon>
        <taxon>fabids</taxon>
        <taxon>Malpighiales</taxon>
        <taxon>Rhizophoraceae</taxon>
        <taxon>Rhizophora</taxon>
    </lineage>
</organism>